<name>A0A5C5U900_9CORY</name>
<feature type="transmembrane region" description="Helical" evidence="5">
    <location>
        <begin position="69"/>
        <end position="92"/>
    </location>
</feature>
<keyword evidence="4 5" id="KW-0472">Membrane</keyword>
<evidence type="ECO:0000256" key="2">
    <source>
        <dbReference type="ARBA" id="ARBA00022692"/>
    </source>
</evidence>
<keyword evidence="7" id="KW-1185">Reference proteome</keyword>
<dbReference type="InterPro" id="IPR007593">
    <property type="entry name" value="CD225/Dispanin_fam"/>
</dbReference>
<dbReference type="Pfam" id="PF04505">
    <property type="entry name" value="CD225"/>
    <property type="match status" value="1"/>
</dbReference>
<protein>
    <submittedName>
        <fullName evidence="6">CD225/dispanin family protein</fullName>
    </submittedName>
</protein>
<keyword evidence="2 5" id="KW-0812">Transmembrane</keyword>
<dbReference type="OrthoDB" id="9815705at2"/>
<keyword evidence="3 5" id="KW-1133">Transmembrane helix</keyword>
<evidence type="ECO:0000256" key="1">
    <source>
        <dbReference type="ARBA" id="ARBA00004370"/>
    </source>
</evidence>
<dbReference type="AlphaFoldDB" id="A0A5C5U900"/>
<dbReference type="EMBL" id="VOHM01000025">
    <property type="protein sequence ID" value="TWT22871.1"/>
    <property type="molecule type" value="Genomic_DNA"/>
</dbReference>
<evidence type="ECO:0000313" key="7">
    <source>
        <dbReference type="Proteomes" id="UP000320791"/>
    </source>
</evidence>
<accession>A0A5C5U900</accession>
<organism evidence="6 7">
    <name type="scientific">Corynebacterium canis</name>
    <dbReference type="NCBI Taxonomy" id="679663"/>
    <lineage>
        <taxon>Bacteria</taxon>
        <taxon>Bacillati</taxon>
        <taxon>Actinomycetota</taxon>
        <taxon>Actinomycetes</taxon>
        <taxon>Mycobacteriales</taxon>
        <taxon>Corynebacteriaceae</taxon>
        <taxon>Corynebacterium</taxon>
    </lineage>
</organism>
<dbReference type="RefSeq" id="WP_146325251.1">
    <property type="nucleotide sequence ID" value="NZ_BAABLR010000067.1"/>
</dbReference>
<evidence type="ECO:0000256" key="4">
    <source>
        <dbReference type="ARBA" id="ARBA00023136"/>
    </source>
</evidence>
<gene>
    <name evidence="6" type="ORF">FRX94_10270</name>
</gene>
<comment type="subcellular location">
    <subcellularLocation>
        <location evidence="1">Membrane</location>
    </subcellularLocation>
</comment>
<dbReference type="GO" id="GO:0016020">
    <property type="term" value="C:membrane"/>
    <property type="evidence" value="ECO:0007669"/>
    <property type="project" value="UniProtKB-SubCell"/>
</dbReference>
<reference evidence="6 7" key="1">
    <citation type="submission" date="2019-08" db="EMBL/GenBank/DDBJ databases">
        <authorList>
            <person name="Lei W."/>
        </authorList>
    </citation>
    <scope>NUCLEOTIDE SEQUENCE [LARGE SCALE GENOMIC DNA]</scope>
    <source>
        <strain evidence="6 7">CCUG 58627</strain>
    </source>
</reference>
<dbReference type="PANTHER" id="PTHR14948:SF25">
    <property type="entry name" value="DUF4190 DOMAIN-CONTAINING PROTEIN"/>
    <property type="match status" value="1"/>
</dbReference>
<feature type="transmembrane region" description="Helical" evidence="5">
    <location>
        <begin position="20"/>
        <end position="42"/>
    </location>
</feature>
<sequence length="98" mass="10197">MTNPFASEPASNAGGQKPENYLILTILSTLFCCLPIGAYAIYQSLQVDKLWGQGQVVEAAQASESAKKFAIISAVCGVVGLVLYLILSVFVAGSVNAG</sequence>
<comment type="caution">
    <text evidence="6">The sequence shown here is derived from an EMBL/GenBank/DDBJ whole genome shotgun (WGS) entry which is preliminary data.</text>
</comment>
<dbReference type="Proteomes" id="UP000320791">
    <property type="component" value="Unassembled WGS sequence"/>
</dbReference>
<evidence type="ECO:0000313" key="6">
    <source>
        <dbReference type="EMBL" id="TWT22871.1"/>
    </source>
</evidence>
<proteinExistence type="predicted"/>
<dbReference type="PANTHER" id="PTHR14948">
    <property type="entry name" value="NG5"/>
    <property type="match status" value="1"/>
</dbReference>
<dbReference type="InterPro" id="IPR051423">
    <property type="entry name" value="CD225/Dispanin"/>
</dbReference>
<evidence type="ECO:0000256" key="3">
    <source>
        <dbReference type="ARBA" id="ARBA00022989"/>
    </source>
</evidence>
<evidence type="ECO:0000256" key="5">
    <source>
        <dbReference type="SAM" id="Phobius"/>
    </source>
</evidence>